<dbReference type="Proteomes" id="UP000094068">
    <property type="component" value="Unassembled WGS sequence"/>
</dbReference>
<dbReference type="STRING" id="903984.BCR21_03560"/>
<dbReference type="AlphaFoldDB" id="A0A1E5GPD2"/>
<protein>
    <submittedName>
        <fullName evidence="1">Uncharacterized protein</fullName>
    </submittedName>
</protein>
<evidence type="ECO:0000313" key="1">
    <source>
        <dbReference type="EMBL" id="OEG14080.1"/>
    </source>
</evidence>
<accession>A0A1E5GPD2</accession>
<name>A0A1E5GPD2_9ENTE</name>
<evidence type="ECO:0000313" key="2">
    <source>
        <dbReference type="Proteomes" id="UP000094068"/>
    </source>
</evidence>
<organism evidence="1 2">
    <name type="scientific">Enterococcus ureasiticus</name>
    <dbReference type="NCBI Taxonomy" id="903984"/>
    <lineage>
        <taxon>Bacteria</taxon>
        <taxon>Bacillati</taxon>
        <taxon>Bacillota</taxon>
        <taxon>Bacilli</taxon>
        <taxon>Lactobacillales</taxon>
        <taxon>Enterococcaceae</taxon>
        <taxon>Enterococcus</taxon>
    </lineage>
</organism>
<dbReference type="RefSeq" id="WP_069645128.1">
    <property type="nucleotide sequence ID" value="NZ_MIJZ01000001.1"/>
</dbReference>
<comment type="caution">
    <text evidence="1">The sequence shown here is derived from an EMBL/GenBank/DDBJ whole genome shotgun (WGS) entry which is preliminary data.</text>
</comment>
<reference evidence="2" key="1">
    <citation type="submission" date="2016-09" db="EMBL/GenBank/DDBJ databases">
        <authorList>
            <person name="Gulvik C.A."/>
        </authorList>
    </citation>
    <scope>NUCLEOTIDE SEQUENCE [LARGE SCALE GENOMIC DNA]</scope>
    <source>
        <strain evidence="2">DSM 23328</strain>
    </source>
</reference>
<dbReference type="EMBL" id="MIJZ01000001">
    <property type="protein sequence ID" value="OEG14080.1"/>
    <property type="molecule type" value="Genomic_DNA"/>
</dbReference>
<proteinExistence type="predicted"/>
<keyword evidence="2" id="KW-1185">Reference proteome</keyword>
<gene>
    <name evidence="1" type="ORF">BCR21_03560</name>
</gene>
<sequence>MSGEPSQNNLLLKHSKGKDKFITKERIKIEKNQEYKYTDADVDRIIKQKHNRWQQKRKAEIACFEQQKNTLSSYREVITIFLNNDLSFDIDIIDCVVDESIEMTKKNAQAIVAFVSSIKKGNKEIQ</sequence>
<dbReference type="OrthoDB" id="9890619at2"/>